<dbReference type="AlphaFoldDB" id="A0A803P7Q4"/>
<feature type="region of interest" description="Disordered" evidence="1">
    <location>
        <begin position="22"/>
        <end position="43"/>
    </location>
</feature>
<dbReference type="PANTHER" id="PTHR35996:SF1">
    <property type="entry name" value="OS04G0528100 PROTEIN"/>
    <property type="match status" value="1"/>
</dbReference>
<dbReference type="Gramene" id="evm.model.03.2047">
    <property type="protein sequence ID" value="cds.evm.model.03.2047"/>
    <property type="gene ID" value="evm.TU.03.2047"/>
</dbReference>
<protein>
    <submittedName>
        <fullName evidence="2">Uncharacterized protein</fullName>
    </submittedName>
</protein>
<reference evidence="2" key="1">
    <citation type="submission" date="2018-11" db="EMBL/GenBank/DDBJ databases">
        <authorList>
            <person name="Grassa J C."/>
        </authorList>
    </citation>
    <scope>NUCLEOTIDE SEQUENCE [LARGE SCALE GENOMIC DNA]</scope>
</reference>
<organism evidence="2 3">
    <name type="scientific">Cannabis sativa</name>
    <name type="common">Hemp</name>
    <name type="synonym">Marijuana</name>
    <dbReference type="NCBI Taxonomy" id="3483"/>
    <lineage>
        <taxon>Eukaryota</taxon>
        <taxon>Viridiplantae</taxon>
        <taxon>Streptophyta</taxon>
        <taxon>Embryophyta</taxon>
        <taxon>Tracheophyta</taxon>
        <taxon>Spermatophyta</taxon>
        <taxon>Magnoliopsida</taxon>
        <taxon>eudicotyledons</taxon>
        <taxon>Gunneridae</taxon>
        <taxon>Pentapetalae</taxon>
        <taxon>rosids</taxon>
        <taxon>fabids</taxon>
        <taxon>Rosales</taxon>
        <taxon>Cannabaceae</taxon>
        <taxon>Cannabis</taxon>
    </lineage>
</organism>
<dbReference type="InterPro" id="IPR040278">
    <property type="entry name" value="UPF0426"/>
</dbReference>
<dbReference type="Pfam" id="PF26369">
    <property type="entry name" value="UPF0426"/>
    <property type="match status" value="1"/>
</dbReference>
<dbReference type="Proteomes" id="UP000596661">
    <property type="component" value="Chromosome 3"/>
</dbReference>
<evidence type="ECO:0000313" key="3">
    <source>
        <dbReference type="Proteomes" id="UP000596661"/>
    </source>
</evidence>
<proteinExistence type="predicted"/>
<dbReference type="PANTHER" id="PTHR35996">
    <property type="entry name" value="OSJNBA0038O10.25 PROTEIN"/>
    <property type="match status" value="1"/>
</dbReference>
<feature type="compositionally biased region" description="Pro residues" evidence="1">
    <location>
        <begin position="23"/>
        <end position="34"/>
    </location>
</feature>
<name>A0A803P7Q4_CANSA</name>
<evidence type="ECO:0000256" key="1">
    <source>
        <dbReference type="SAM" id="MobiDB-lite"/>
    </source>
</evidence>
<keyword evidence="3" id="KW-1185">Reference proteome</keyword>
<accession>A0A803P7Q4</accession>
<reference evidence="2" key="2">
    <citation type="submission" date="2021-03" db="UniProtKB">
        <authorList>
            <consortium name="EnsemblPlants"/>
        </authorList>
    </citation>
    <scope>IDENTIFICATION</scope>
</reference>
<evidence type="ECO:0000313" key="2">
    <source>
        <dbReference type="EnsemblPlants" id="cds.evm.model.03.2047"/>
    </source>
</evidence>
<sequence>MLGTTVRAPKYYISTWFSITNPNPNPNPNLPNNPAPSSDDEEQDENVFFTHLDKNQQDIDQDHNKQPQAHEILQLIGLVHQSEDENCTTGHYAQDNNDLVVLLVCCVAHSLIIWSRIGWTVLSSSVACTNRLSTVLTLLGVLGLTVRAQMSKPRPRTLIPYPFSSTNHLTTPIASFRRTNRLTAFCFNPTDEPILKDALKEPVAFMGGLFAGLLRLDLNDDPLKEWVSRTVEASGITEEEIDADGLKPEEEEVPTQIEIE</sequence>
<dbReference type="EMBL" id="UZAU01000353">
    <property type="status" value="NOT_ANNOTATED_CDS"/>
    <property type="molecule type" value="Genomic_DNA"/>
</dbReference>
<dbReference type="EnsemblPlants" id="evm.model.03.2047">
    <property type="protein sequence ID" value="cds.evm.model.03.2047"/>
    <property type="gene ID" value="evm.TU.03.2047"/>
</dbReference>